<evidence type="ECO:0000313" key="1">
    <source>
        <dbReference type="EMBL" id="STX39729.1"/>
    </source>
</evidence>
<organism evidence="1 2">
    <name type="scientific">Legionella feeleii</name>
    <dbReference type="NCBI Taxonomy" id="453"/>
    <lineage>
        <taxon>Bacteria</taxon>
        <taxon>Pseudomonadati</taxon>
        <taxon>Pseudomonadota</taxon>
        <taxon>Gammaproteobacteria</taxon>
        <taxon>Legionellales</taxon>
        <taxon>Legionellaceae</taxon>
        <taxon>Legionella</taxon>
    </lineage>
</organism>
<dbReference type="Proteomes" id="UP000254033">
    <property type="component" value="Unassembled WGS sequence"/>
</dbReference>
<name>A0A378IX79_9GAMM</name>
<dbReference type="EMBL" id="UGNY01000001">
    <property type="protein sequence ID" value="STX39729.1"/>
    <property type="molecule type" value="Genomic_DNA"/>
</dbReference>
<protein>
    <submittedName>
        <fullName evidence="1">Uncharacterized protein</fullName>
    </submittedName>
</protein>
<accession>A0A378IX79</accession>
<evidence type="ECO:0000313" key="2">
    <source>
        <dbReference type="Proteomes" id="UP000254033"/>
    </source>
</evidence>
<gene>
    <name evidence="1" type="ORF">NCTC11978_02935</name>
</gene>
<dbReference type="AlphaFoldDB" id="A0A378IX79"/>
<dbReference type="RefSeq" id="WP_115176102.1">
    <property type="nucleotide sequence ID" value="NZ_UGNY01000001.1"/>
</dbReference>
<reference evidence="1 2" key="1">
    <citation type="submission" date="2018-06" db="EMBL/GenBank/DDBJ databases">
        <authorList>
            <consortium name="Pathogen Informatics"/>
            <person name="Doyle S."/>
        </authorList>
    </citation>
    <scope>NUCLEOTIDE SEQUENCE [LARGE SCALE GENOMIC DNA]</scope>
    <source>
        <strain evidence="1 2">NCTC11978</strain>
    </source>
</reference>
<sequence>MNKPIDIFKNIIDIFSYYDRPVLFISEIDFIKYICVLVKEENTDEEWLVSDISEQTYEQLKTAEIDFYTCFKKSASGKTKLLSVVGENITCSNEFKSLELSDNFLPSRGIYSKKCSNTCNSGPYPEIR</sequence>
<proteinExistence type="predicted"/>